<feature type="chain" id="PRO_5030702693" evidence="6">
    <location>
        <begin position="26"/>
        <end position="249"/>
    </location>
</feature>
<dbReference type="PANTHER" id="PTHR30251">
    <property type="entry name" value="PILUS ASSEMBLY CHAPERONE"/>
    <property type="match status" value="1"/>
</dbReference>
<dbReference type="Pfam" id="PF02753">
    <property type="entry name" value="PapD_C"/>
    <property type="match status" value="1"/>
</dbReference>
<dbReference type="GO" id="GO:0071555">
    <property type="term" value="P:cell wall organization"/>
    <property type="evidence" value="ECO:0007669"/>
    <property type="project" value="InterPro"/>
</dbReference>
<dbReference type="Gene3D" id="2.60.40.10">
    <property type="entry name" value="Immunoglobulins"/>
    <property type="match status" value="2"/>
</dbReference>
<evidence type="ECO:0000256" key="1">
    <source>
        <dbReference type="ARBA" id="ARBA00004418"/>
    </source>
</evidence>
<keyword evidence="4" id="KW-0574">Periplasm</keyword>
<dbReference type="GO" id="GO:0030288">
    <property type="term" value="C:outer membrane-bounded periplasmic space"/>
    <property type="evidence" value="ECO:0007669"/>
    <property type="project" value="InterPro"/>
</dbReference>
<evidence type="ECO:0000313" key="10">
    <source>
        <dbReference type="Proteomes" id="UP000547058"/>
    </source>
</evidence>
<dbReference type="InterPro" id="IPR013783">
    <property type="entry name" value="Ig-like_fold"/>
</dbReference>
<dbReference type="InterPro" id="IPR001829">
    <property type="entry name" value="Pili_assmbl_chaperone_bac"/>
</dbReference>
<keyword evidence="3 6" id="KW-0732">Signal</keyword>
<accession>A0A7W3IID8</accession>
<dbReference type="InterPro" id="IPR050643">
    <property type="entry name" value="Periplasmic_pilus_chap"/>
</dbReference>
<feature type="domain" description="Pili assembly chaperone C-terminal" evidence="8">
    <location>
        <begin position="178"/>
        <end position="237"/>
    </location>
</feature>
<dbReference type="InterPro" id="IPR016148">
    <property type="entry name" value="Pili_assmbl_chaperone_C"/>
</dbReference>
<feature type="signal peptide" evidence="6">
    <location>
        <begin position="1"/>
        <end position="25"/>
    </location>
</feature>
<name>A0A7W3IID8_9GAMM</name>
<evidence type="ECO:0000256" key="2">
    <source>
        <dbReference type="ARBA" id="ARBA00007399"/>
    </source>
</evidence>
<dbReference type="InterPro" id="IPR008962">
    <property type="entry name" value="PapD-like_sf"/>
</dbReference>
<keyword evidence="10" id="KW-1185">Reference proteome</keyword>
<dbReference type="Pfam" id="PF00345">
    <property type="entry name" value="PapD_N"/>
    <property type="match status" value="1"/>
</dbReference>
<keyword evidence="5" id="KW-0143">Chaperone</keyword>
<comment type="subcellular location">
    <subcellularLocation>
        <location evidence="1">Periplasm</location>
    </subcellularLocation>
</comment>
<dbReference type="SUPFAM" id="SSF49354">
    <property type="entry name" value="PapD-like"/>
    <property type="match status" value="1"/>
</dbReference>
<comment type="similarity">
    <text evidence="2">Belongs to the periplasmic pilus chaperone family.</text>
</comment>
<feature type="domain" description="Pili assembly chaperone N-terminal" evidence="7">
    <location>
        <begin position="28"/>
        <end position="154"/>
    </location>
</feature>
<proteinExistence type="inferred from homology"/>
<evidence type="ECO:0000256" key="6">
    <source>
        <dbReference type="SAM" id="SignalP"/>
    </source>
</evidence>
<reference evidence="9 10" key="1">
    <citation type="submission" date="2020-08" db="EMBL/GenBank/DDBJ databases">
        <title>Stenotrophomonas tumulicola JCM 30961.</title>
        <authorList>
            <person name="Deng Y."/>
        </authorList>
    </citation>
    <scope>NUCLEOTIDE SEQUENCE [LARGE SCALE GENOMIC DNA]</scope>
    <source>
        <strain evidence="9 10">JCM 30961</strain>
    </source>
</reference>
<dbReference type="InterPro" id="IPR036316">
    <property type="entry name" value="Pili_assmbl_chap_C_dom_sf"/>
</dbReference>
<evidence type="ECO:0000259" key="8">
    <source>
        <dbReference type="Pfam" id="PF02753"/>
    </source>
</evidence>
<dbReference type="SUPFAM" id="SSF49584">
    <property type="entry name" value="Periplasmic chaperone C-domain"/>
    <property type="match status" value="1"/>
</dbReference>
<dbReference type="AlphaFoldDB" id="A0A7W3IID8"/>
<comment type="caution">
    <text evidence="9">The sequence shown here is derived from an EMBL/GenBank/DDBJ whole genome shotgun (WGS) entry which is preliminary data.</text>
</comment>
<dbReference type="EMBL" id="JACGXS010000002">
    <property type="protein sequence ID" value="MBA8681559.1"/>
    <property type="molecule type" value="Genomic_DNA"/>
</dbReference>
<dbReference type="PRINTS" id="PR00969">
    <property type="entry name" value="CHAPERONPILI"/>
</dbReference>
<evidence type="ECO:0000313" key="9">
    <source>
        <dbReference type="EMBL" id="MBA8681559.1"/>
    </source>
</evidence>
<gene>
    <name evidence="9" type="ORF">H4O11_07005</name>
</gene>
<evidence type="ECO:0000256" key="5">
    <source>
        <dbReference type="ARBA" id="ARBA00023186"/>
    </source>
</evidence>
<dbReference type="RefSeq" id="WP_182338680.1">
    <property type="nucleotide sequence ID" value="NZ_JACGXS010000002.1"/>
</dbReference>
<dbReference type="Proteomes" id="UP000547058">
    <property type="component" value="Unassembled WGS sequence"/>
</dbReference>
<organism evidence="9 10">
    <name type="scientific">Stenotrophomonas tumulicola</name>
    <dbReference type="NCBI Taxonomy" id="1685415"/>
    <lineage>
        <taxon>Bacteria</taxon>
        <taxon>Pseudomonadati</taxon>
        <taxon>Pseudomonadota</taxon>
        <taxon>Gammaproteobacteria</taxon>
        <taxon>Lysobacterales</taxon>
        <taxon>Lysobacteraceae</taxon>
        <taxon>Stenotrophomonas</taxon>
    </lineage>
</organism>
<protein>
    <submittedName>
        <fullName evidence="9">Molecular chaperone</fullName>
    </submittedName>
</protein>
<evidence type="ECO:0000259" key="7">
    <source>
        <dbReference type="Pfam" id="PF00345"/>
    </source>
</evidence>
<dbReference type="PANTHER" id="PTHR30251:SF2">
    <property type="entry name" value="FIMBRIAL CHAPERONE YADV-RELATED"/>
    <property type="match status" value="1"/>
</dbReference>
<sequence>MRLTLHPSGLLLVVWLMTCAFPAGAATSISSTRLVVLQSEGRGAISVRNVDPAPALVQAWIDDGRTDLPPEQIDTPFQLVPPMARIEAESSLPLQVLIVKAERLPADREALYWLNVVEIPREDRASATPRSADGSMLNVRVRSRIKVIYRPAALQGQPADGIRRMSWTLSADGTTLTVGNPSPWMVNLAKVVVDGTGEATLDNGVVLPLSTREFELPAAQPGARHVAFQWIDDYGAANAAKAELASAPP</sequence>
<evidence type="ECO:0000256" key="3">
    <source>
        <dbReference type="ARBA" id="ARBA00022729"/>
    </source>
</evidence>
<dbReference type="InterPro" id="IPR016147">
    <property type="entry name" value="Pili_assmbl_chaperone_N"/>
</dbReference>
<evidence type="ECO:0000256" key="4">
    <source>
        <dbReference type="ARBA" id="ARBA00022764"/>
    </source>
</evidence>